<proteinExistence type="predicted"/>
<keyword evidence="5" id="KW-1185">Reference proteome</keyword>
<reference evidence="4" key="1">
    <citation type="submission" date="2023-03" db="EMBL/GenBank/DDBJ databases">
        <title>Massive genome expansion in bonnet fungi (Mycena s.s.) driven by repeated elements and novel gene families across ecological guilds.</title>
        <authorList>
            <consortium name="Lawrence Berkeley National Laboratory"/>
            <person name="Harder C.B."/>
            <person name="Miyauchi S."/>
            <person name="Viragh M."/>
            <person name="Kuo A."/>
            <person name="Thoen E."/>
            <person name="Andreopoulos B."/>
            <person name="Lu D."/>
            <person name="Skrede I."/>
            <person name="Drula E."/>
            <person name="Henrissat B."/>
            <person name="Morin E."/>
            <person name="Kohler A."/>
            <person name="Barry K."/>
            <person name="LaButti K."/>
            <person name="Morin E."/>
            <person name="Salamov A."/>
            <person name="Lipzen A."/>
            <person name="Mereny Z."/>
            <person name="Hegedus B."/>
            <person name="Baldrian P."/>
            <person name="Stursova M."/>
            <person name="Weitz H."/>
            <person name="Taylor A."/>
            <person name="Grigoriev I.V."/>
            <person name="Nagy L.G."/>
            <person name="Martin F."/>
            <person name="Kauserud H."/>
        </authorList>
    </citation>
    <scope>NUCLEOTIDE SEQUENCE</scope>
    <source>
        <strain evidence="4">9144</strain>
    </source>
</reference>
<keyword evidence="1" id="KW-0677">Repeat</keyword>
<dbReference type="InterPro" id="IPR056884">
    <property type="entry name" value="NPHP3-like_N"/>
</dbReference>
<sequence length="604" mass="67679">MPMFSGGSGYQINGGTFYEVSGDVNLETHQHLTLANYPRLRGALQDPQENLLNGTSDRLGVERNPSTRSGHRVVSRAMPYDMSSDPCLSDVENSSPARRAPSSSIVSMPSMQDSSSIPRLPHWQSHQHPAAEYSPLPDVTHNVDGLPQVIHGPATVLNANNVHFNNQYGDVGLELLYRSVSQAALYNSAETFPQPKCHPETRIEMLNYLYEWATSSDVAYPICWLHGPAGAGKSAIMQTLCHHLQEARGGSFFFKRGHATSGNANWLFATLAYQLAVHKQNSVFRCAILRRLQDDPSVTARTMEIQLEELIVKPSRSLRNAPPLILLIDGLDECIGEEAQRQILHLIGDTACRHPFTFRFLIASRPEAHIKDVFNDLSFRGIFRSININKSFHDVRKYLCGEFARIHREHKDTMAKVSAPWPPEHIIDVLVEKSSGHFIYASTVIKFIDDKYFRPTQRLAVIQSLVPSFDSPFGALDQLYCQILSRIPSQFHDKLCQILCLVADFGIKHIGHIEQLLQLDSGDVLLTLRGLHSLIEIHSYYNYNDLSFHHASFPDFLRDASRSSNFFLSLRVRMHILCASFVTLSIPKACHDQGNIAADSGCVA</sequence>
<dbReference type="Gene3D" id="3.40.50.300">
    <property type="entry name" value="P-loop containing nucleotide triphosphate hydrolases"/>
    <property type="match status" value="1"/>
</dbReference>
<dbReference type="PANTHER" id="PTHR10039">
    <property type="entry name" value="AMELOGENIN"/>
    <property type="match status" value="1"/>
</dbReference>
<dbReference type="EMBL" id="JARJCW010000168">
    <property type="protein sequence ID" value="KAJ7189722.1"/>
    <property type="molecule type" value="Genomic_DNA"/>
</dbReference>
<organism evidence="4 5">
    <name type="scientific">Mycena pura</name>
    <dbReference type="NCBI Taxonomy" id="153505"/>
    <lineage>
        <taxon>Eukaryota</taxon>
        <taxon>Fungi</taxon>
        <taxon>Dikarya</taxon>
        <taxon>Basidiomycota</taxon>
        <taxon>Agaricomycotina</taxon>
        <taxon>Agaricomycetes</taxon>
        <taxon>Agaricomycetidae</taxon>
        <taxon>Agaricales</taxon>
        <taxon>Marasmiineae</taxon>
        <taxon>Mycenaceae</taxon>
        <taxon>Mycena</taxon>
    </lineage>
</organism>
<dbReference type="Pfam" id="PF24883">
    <property type="entry name" value="NPHP3_N"/>
    <property type="match status" value="1"/>
</dbReference>
<dbReference type="AlphaFoldDB" id="A0AAD6Y166"/>
<feature type="region of interest" description="Disordered" evidence="2">
    <location>
        <begin position="49"/>
        <end position="136"/>
    </location>
</feature>
<comment type="caution">
    <text evidence="4">The sequence shown here is derived from an EMBL/GenBank/DDBJ whole genome shotgun (WGS) entry which is preliminary data.</text>
</comment>
<accession>A0AAD6Y166</accession>
<dbReference type="PANTHER" id="PTHR10039:SF14">
    <property type="entry name" value="NACHT DOMAIN-CONTAINING PROTEIN"/>
    <property type="match status" value="1"/>
</dbReference>
<feature type="compositionally biased region" description="Polar residues" evidence="2">
    <location>
        <begin position="105"/>
        <end position="117"/>
    </location>
</feature>
<evidence type="ECO:0000259" key="3">
    <source>
        <dbReference type="Pfam" id="PF24883"/>
    </source>
</evidence>
<dbReference type="Proteomes" id="UP001219525">
    <property type="component" value="Unassembled WGS sequence"/>
</dbReference>
<feature type="compositionally biased region" description="Low complexity" evidence="2">
    <location>
        <begin position="94"/>
        <end position="104"/>
    </location>
</feature>
<dbReference type="SUPFAM" id="SSF52540">
    <property type="entry name" value="P-loop containing nucleoside triphosphate hydrolases"/>
    <property type="match status" value="1"/>
</dbReference>
<name>A0AAD6Y166_9AGAR</name>
<dbReference type="InterPro" id="IPR027417">
    <property type="entry name" value="P-loop_NTPase"/>
</dbReference>
<evidence type="ECO:0000313" key="5">
    <source>
        <dbReference type="Proteomes" id="UP001219525"/>
    </source>
</evidence>
<evidence type="ECO:0000313" key="4">
    <source>
        <dbReference type="EMBL" id="KAJ7189722.1"/>
    </source>
</evidence>
<gene>
    <name evidence="4" type="ORF">GGX14DRAFT_57090</name>
</gene>
<feature type="domain" description="Nephrocystin 3-like N-terminal" evidence="3">
    <location>
        <begin position="211"/>
        <end position="365"/>
    </location>
</feature>
<evidence type="ECO:0000256" key="1">
    <source>
        <dbReference type="ARBA" id="ARBA00022737"/>
    </source>
</evidence>
<protein>
    <recommendedName>
        <fullName evidence="3">Nephrocystin 3-like N-terminal domain-containing protein</fullName>
    </recommendedName>
</protein>
<evidence type="ECO:0000256" key="2">
    <source>
        <dbReference type="SAM" id="MobiDB-lite"/>
    </source>
</evidence>